<dbReference type="Proteomes" id="UP000784294">
    <property type="component" value="Unassembled WGS sequence"/>
</dbReference>
<name>A0A3S5CK17_9PLAT</name>
<reference evidence="1" key="1">
    <citation type="submission" date="2018-11" db="EMBL/GenBank/DDBJ databases">
        <authorList>
            <consortium name="Pathogen Informatics"/>
        </authorList>
    </citation>
    <scope>NUCLEOTIDE SEQUENCE</scope>
</reference>
<gene>
    <name evidence="1" type="ORF">PXEA_LOCUS8162</name>
</gene>
<accession>A0A3S5CK17</accession>
<comment type="caution">
    <text evidence="1">The sequence shown here is derived from an EMBL/GenBank/DDBJ whole genome shotgun (WGS) entry which is preliminary data.</text>
</comment>
<evidence type="ECO:0000313" key="1">
    <source>
        <dbReference type="EMBL" id="VEL14722.1"/>
    </source>
</evidence>
<dbReference type="EMBL" id="CAAALY010022116">
    <property type="protein sequence ID" value="VEL14722.1"/>
    <property type="molecule type" value="Genomic_DNA"/>
</dbReference>
<dbReference type="AlphaFoldDB" id="A0A3S5CK17"/>
<proteinExistence type="predicted"/>
<protein>
    <submittedName>
        <fullName evidence="1">Uncharacterized protein</fullName>
    </submittedName>
</protein>
<keyword evidence="2" id="KW-1185">Reference proteome</keyword>
<sequence length="197" mass="21774">MQAGASVPMPVLCRCYVCARAGWPICFSVLLSICMSVHLSVCLYGCLLARLYSGYRGALKEETGRTPLSPVSLLACLPLTLHSPVLPAPFGCCPPFSLSCRRGCFLVGQSFDRINTTRAFLPGSITGIGESCLVHTRMYGLLPPVHAARQRSQLPRPRPEFVQPHEQSRAIFRIVCLDREHCNRRRLLAQTPSEPHL</sequence>
<evidence type="ECO:0000313" key="2">
    <source>
        <dbReference type="Proteomes" id="UP000784294"/>
    </source>
</evidence>
<organism evidence="1 2">
    <name type="scientific">Protopolystoma xenopodis</name>
    <dbReference type="NCBI Taxonomy" id="117903"/>
    <lineage>
        <taxon>Eukaryota</taxon>
        <taxon>Metazoa</taxon>
        <taxon>Spiralia</taxon>
        <taxon>Lophotrochozoa</taxon>
        <taxon>Platyhelminthes</taxon>
        <taxon>Monogenea</taxon>
        <taxon>Polyopisthocotylea</taxon>
        <taxon>Polystomatidea</taxon>
        <taxon>Polystomatidae</taxon>
        <taxon>Protopolystoma</taxon>
    </lineage>
</organism>